<organism evidence="3 4">
    <name type="scientific">Pseudoprimorskyibacter insulae</name>
    <dbReference type="NCBI Taxonomy" id="1695997"/>
    <lineage>
        <taxon>Bacteria</taxon>
        <taxon>Pseudomonadati</taxon>
        <taxon>Pseudomonadota</taxon>
        <taxon>Alphaproteobacteria</taxon>
        <taxon>Rhodobacterales</taxon>
        <taxon>Paracoccaceae</taxon>
        <taxon>Pseudoprimorskyibacter</taxon>
    </lineage>
</organism>
<dbReference type="OrthoDB" id="9785847at2"/>
<dbReference type="Gene3D" id="3.40.50.1820">
    <property type="entry name" value="alpha/beta hydrolase"/>
    <property type="match status" value="1"/>
</dbReference>
<evidence type="ECO:0000259" key="2">
    <source>
        <dbReference type="Pfam" id="PF12697"/>
    </source>
</evidence>
<dbReference type="PANTHER" id="PTHR43798">
    <property type="entry name" value="MONOACYLGLYCEROL LIPASE"/>
    <property type="match status" value="1"/>
</dbReference>
<proteinExistence type="predicted"/>
<gene>
    <name evidence="3" type="ORF">PRI8871_00752</name>
</gene>
<feature type="domain" description="AB hydrolase-1" evidence="2">
    <location>
        <begin position="23"/>
        <end position="251"/>
    </location>
</feature>
<dbReference type="Pfam" id="PF12697">
    <property type="entry name" value="Abhydrolase_6"/>
    <property type="match status" value="1"/>
</dbReference>
<dbReference type="Proteomes" id="UP000244904">
    <property type="component" value="Unassembled WGS sequence"/>
</dbReference>
<dbReference type="SUPFAM" id="SSF53474">
    <property type="entry name" value="alpha/beta-Hydrolases"/>
    <property type="match status" value="1"/>
</dbReference>
<reference evidence="4" key="1">
    <citation type="submission" date="2018-03" db="EMBL/GenBank/DDBJ databases">
        <authorList>
            <person name="Rodrigo-Torres L."/>
            <person name="Arahal R. D."/>
            <person name="Lucena T."/>
        </authorList>
    </citation>
    <scope>NUCLEOTIDE SEQUENCE [LARGE SCALE GENOMIC DNA]</scope>
    <source>
        <strain evidence="4">CECT 8871</strain>
    </source>
</reference>
<evidence type="ECO:0000313" key="3">
    <source>
        <dbReference type="EMBL" id="SPF78159.1"/>
    </source>
</evidence>
<dbReference type="EMBL" id="OMOJ01000001">
    <property type="protein sequence ID" value="SPF78159.1"/>
    <property type="molecule type" value="Genomic_DNA"/>
</dbReference>
<protein>
    <submittedName>
        <fullName evidence="3">Tropinesterase</fullName>
        <ecNumber evidence="3">3.1.1.10</ecNumber>
    </submittedName>
</protein>
<dbReference type="InterPro" id="IPR050266">
    <property type="entry name" value="AB_hydrolase_sf"/>
</dbReference>
<dbReference type="PANTHER" id="PTHR43798:SF31">
    <property type="entry name" value="AB HYDROLASE SUPERFAMILY PROTEIN YCLE"/>
    <property type="match status" value="1"/>
</dbReference>
<dbReference type="AlphaFoldDB" id="A0A2R8AQN9"/>
<dbReference type="GO" id="GO:0016020">
    <property type="term" value="C:membrane"/>
    <property type="evidence" value="ECO:0007669"/>
    <property type="project" value="TreeGrafter"/>
</dbReference>
<name>A0A2R8AQN9_9RHOB</name>
<keyword evidence="4" id="KW-1185">Reference proteome</keyword>
<dbReference type="RefSeq" id="WP_108884829.1">
    <property type="nucleotide sequence ID" value="NZ_OMOJ01000001.1"/>
</dbReference>
<keyword evidence="1 3" id="KW-0378">Hydrolase</keyword>
<evidence type="ECO:0000256" key="1">
    <source>
        <dbReference type="ARBA" id="ARBA00022801"/>
    </source>
</evidence>
<dbReference type="InterPro" id="IPR029058">
    <property type="entry name" value="AB_hydrolase_fold"/>
</dbReference>
<accession>A0A2R8AQN9</accession>
<dbReference type="GO" id="GO:0050357">
    <property type="term" value="F:tropinesterase activity"/>
    <property type="evidence" value="ECO:0007669"/>
    <property type="project" value="UniProtKB-EC"/>
</dbReference>
<evidence type="ECO:0000313" key="4">
    <source>
        <dbReference type="Proteomes" id="UP000244904"/>
    </source>
</evidence>
<dbReference type="EC" id="3.1.1.10" evidence="3"/>
<dbReference type="InterPro" id="IPR000073">
    <property type="entry name" value="AB_hydrolase_1"/>
</dbReference>
<sequence length="257" mass="27007">MSFAQINGVSLRYDWRPGAGVPLVLLHEMGGTLDSWDLVLPLLGDRAVLRMDLRGFGLSEKPTGAISLADHVGDIVGLIDHLGLGAVHLAGCAVGGGIAIAVAAELQDRAEALTVFAPATGVPRERRAGLLGLADMLERDGLRGFLEGDTIPKAWPQPRFARDAGFDLFLATQLSAAPSMLAATYRMLADVDLAPALANLRCRATFVAGSHDIARTPALVAQVAAKVPGARFMEIDSSHFMALQDPDKVAAILLDAA</sequence>